<accession>A0A4Y2A4P8</accession>
<evidence type="ECO:0000313" key="1">
    <source>
        <dbReference type="EMBL" id="GBL74782.1"/>
    </source>
</evidence>
<dbReference type="PANTHER" id="PTHR46409">
    <property type="entry name" value="HTH PSQ-TYPE DOMAIN-CONTAINING PROTEIN"/>
    <property type="match status" value="1"/>
</dbReference>
<dbReference type="OrthoDB" id="6617942at2759"/>
<comment type="caution">
    <text evidence="1">The sequence shown here is derived from an EMBL/GenBank/DDBJ whole genome shotgun (WGS) entry which is preliminary data.</text>
</comment>
<dbReference type="AlphaFoldDB" id="A0A4Y2A4P8"/>
<dbReference type="EMBL" id="BGPR01000006">
    <property type="protein sequence ID" value="GBL74782.1"/>
    <property type="molecule type" value="Genomic_DNA"/>
</dbReference>
<name>A0A4Y2A4P8_ARAVE</name>
<keyword evidence="2" id="KW-1185">Reference proteome</keyword>
<reference evidence="1 2" key="1">
    <citation type="journal article" date="2019" name="Sci. Rep.">
        <title>Orb-weaving spider Araneus ventricosus genome elucidates the spidroin gene catalogue.</title>
        <authorList>
            <person name="Kono N."/>
            <person name="Nakamura H."/>
            <person name="Ohtoshi R."/>
            <person name="Moran D.A.P."/>
            <person name="Shinohara A."/>
            <person name="Yoshida Y."/>
            <person name="Fujiwara M."/>
            <person name="Mori M."/>
            <person name="Tomita M."/>
            <person name="Arakawa K."/>
        </authorList>
    </citation>
    <scope>NUCLEOTIDE SEQUENCE [LARGE SCALE GENOMIC DNA]</scope>
</reference>
<gene>
    <name evidence="1" type="ORF">AVEN_243640_1</name>
</gene>
<organism evidence="1 2">
    <name type="scientific">Araneus ventricosus</name>
    <name type="common">Orbweaver spider</name>
    <name type="synonym">Epeira ventricosa</name>
    <dbReference type="NCBI Taxonomy" id="182803"/>
    <lineage>
        <taxon>Eukaryota</taxon>
        <taxon>Metazoa</taxon>
        <taxon>Ecdysozoa</taxon>
        <taxon>Arthropoda</taxon>
        <taxon>Chelicerata</taxon>
        <taxon>Arachnida</taxon>
        <taxon>Araneae</taxon>
        <taxon>Araneomorphae</taxon>
        <taxon>Entelegynae</taxon>
        <taxon>Araneoidea</taxon>
        <taxon>Araneidae</taxon>
        <taxon>Araneus</taxon>
    </lineage>
</organism>
<sequence>MDFRSKDYFALITWQRVGCFKPPLLMNVPFKEIETMVKVRKTEEWSKYLCDTQAVERCIRLVSEESESVYGKEKRHNFILNRIRSRSLIKHYDAKRDCNL</sequence>
<evidence type="ECO:0000313" key="2">
    <source>
        <dbReference type="Proteomes" id="UP000499080"/>
    </source>
</evidence>
<proteinExistence type="predicted"/>
<dbReference type="Proteomes" id="UP000499080">
    <property type="component" value="Unassembled WGS sequence"/>
</dbReference>
<protein>
    <submittedName>
        <fullName evidence="1">Uncharacterized protein</fullName>
    </submittedName>
</protein>
<dbReference type="PANTHER" id="PTHR46409:SF1">
    <property type="entry name" value="HTH PSQ-TYPE DOMAIN-CONTAINING PROTEIN"/>
    <property type="match status" value="1"/>
</dbReference>